<feature type="region of interest" description="Disordered" evidence="1">
    <location>
        <begin position="1"/>
        <end position="52"/>
    </location>
</feature>
<dbReference type="EMBL" id="JBJQND010000009">
    <property type="protein sequence ID" value="KAL3866925.1"/>
    <property type="molecule type" value="Genomic_DNA"/>
</dbReference>
<dbReference type="AlphaFoldDB" id="A0ABD3W026"/>
<dbReference type="Proteomes" id="UP001634394">
    <property type="component" value="Unassembled WGS sequence"/>
</dbReference>
<feature type="non-terminal residue" evidence="2">
    <location>
        <position position="1"/>
    </location>
</feature>
<keyword evidence="3" id="KW-1185">Reference proteome</keyword>
<protein>
    <submittedName>
        <fullName evidence="2">Uncharacterized protein</fullName>
    </submittedName>
</protein>
<feature type="compositionally biased region" description="Polar residues" evidence="1">
    <location>
        <begin position="1"/>
        <end position="18"/>
    </location>
</feature>
<organism evidence="2 3">
    <name type="scientific">Sinanodonta woodiana</name>
    <name type="common">Chinese pond mussel</name>
    <name type="synonym">Anodonta woodiana</name>
    <dbReference type="NCBI Taxonomy" id="1069815"/>
    <lineage>
        <taxon>Eukaryota</taxon>
        <taxon>Metazoa</taxon>
        <taxon>Spiralia</taxon>
        <taxon>Lophotrochozoa</taxon>
        <taxon>Mollusca</taxon>
        <taxon>Bivalvia</taxon>
        <taxon>Autobranchia</taxon>
        <taxon>Heteroconchia</taxon>
        <taxon>Palaeoheterodonta</taxon>
        <taxon>Unionida</taxon>
        <taxon>Unionoidea</taxon>
        <taxon>Unionidae</taxon>
        <taxon>Unioninae</taxon>
        <taxon>Sinanodonta</taxon>
    </lineage>
</organism>
<name>A0ABD3W026_SINWO</name>
<evidence type="ECO:0000256" key="1">
    <source>
        <dbReference type="SAM" id="MobiDB-lite"/>
    </source>
</evidence>
<reference evidence="2 3" key="1">
    <citation type="submission" date="2024-11" db="EMBL/GenBank/DDBJ databases">
        <title>Chromosome-level genome assembly of the freshwater bivalve Anodonta woodiana.</title>
        <authorList>
            <person name="Chen X."/>
        </authorList>
    </citation>
    <scope>NUCLEOTIDE SEQUENCE [LARGE SCALE GENOMIC DNA]</scope>
    <source>
        <strain evidence="2">MN2024</strain>
        <tissue evidence="2">Gills</tissue>
    </source>
</reference>
<gene>
    <name evidence="2" type="ORF">ACJMK2_044172</name>
</gene>
<accession>A0ABD3W026</accession>
<proteinExistence type="predicted"/>
<evidence type="ECO:0000313" key="2">
    <source>
        <dbReference type="EMBL" id="KAL3866925.1"/>
    </source>
</evidence>
<comment type="caution">
    <text evidence="2">The sequence shown here is derived from an EMBL/GenBank/DDBJ whole genome shotgun (WGS) entry which is preliminary data.</text>
</comment>
<evidence type="ECO:0000313" key="3">
    <source>
        <dbReference type="Proteomes" id="UP001634394"/>
    </source>
</evidence>
<feature type="non-terminal residue" evidence="2">
    <location>
        <position position="52"/>
    </location>
</feature>
<feature type="compositionally biased region" description="Basic and acidic residues" evidence="1">
    <location>
        <begin position="43"/>
        <end position="52"/>
    </location>
</feature>
<sequence length="52" mass="5853">IGANYTNRSKIPTKNLPQMRSGAVKTLRSSPRKRPQPQTSDKTSIKDLNFHS</sequence>